<dbReference type="Proteomes" id="UP001589896">
    <property type="component" value="Unassembled WGS sequence"/>
</dbReference>
<feature type="transmembrane region" description="Helical" evidence="9">
    <location>
        <begin position="68"/>
        <end position="85"/>
    </location>
</feature>
<accession>A0ABV6RVE0</accession>
<feature type="transmembrane region" description="Helical" evidence="9">
    <location>
        <begin position="37"/>
        <end position="56"/>
    </location>
</feature>
<dbReference type="InterPro" id="IPR003416">
    <property type="entry name" value="MgtC/SapB/SrpB/YhiD_fam"/>
</dbReference>
<evidence type="ECO:0000259" key="11">
    <source>
        <dbReference type="Pfam" id="PF21770"/>
    </source>
</evidence>
<evidence type="ECO:0000256" key="3">
    <source>
        <dbReference type="ARBA" id="ARBA00013833"/>
    </source>
</evidence>
<evidence type="ECO:0000313" key="12">
    <source>
        <dbReference type="EMBL" id="MFC0680947.1"/>
    </source>
</evidence>
<keyword evidence="5 9" id="KW-0812">Transmembrane</keyword>
<comment type="caution">
    <text evidence="12">The sequence shown here is derived from an EMBL/GenBank/DDBJ whole genome shotgun (WGS) entry which is preliminary data.</text>
</comment>
<evidence type="ECO:0000256" key="4">
    <source>
        <dbReference type="ARBA" id="ARBA00022475"/>
    </source>
</evidence>
<gene>
    <name evidence="12" type="ORF">ACFFGH_24215</name>
</gene>
<feature type="domain" description="MgtC-like C-terminal" evidence="11">
    <location>
        <begin position="163"/>
        <end position="240"/>
    </location>
</feature>
<evidence type="ECO:0000256" key="1">
    <source>
        <dbReference type="ARBA" id="ARBA00004651"/>
    </source>
</evidence>
<feature type="domain" description="MgtC/SapB/SrpB/YhiD N-terminal" evidence="10">
    <location>
        <begin position="15"/>
        <end position="137"/>
    </location>
</feature>
<dbReference type="InterPro" id="IPR048640">
    <property type="entry name" value="MgtC-like_C"/>
</dbReference>
<evidence type="ECO:0000259" key="10">
    <source>
        <dbReference type="Pfam" id="PF02308"/>
    </source>
</evidence>
<dbReference type="Gene3D" id="3.30.70.260">
    <property type="match status" value="1"/>
</dbReference>
<evidence type="ECO:0000256" key="6">
    <source>
        <dbReference type="ARBA" id="ARBA00022989"/>
    </source>
</evidence>
<dbReference type="Pfam" id="PF21770">
    <property type="entry name" value="MgtC_SapB_C"/>
    <property type="match status" value="1"/>
</dbReference>
<dbReference type="RefSeq" id="WP_386673123.1">
    <property type="nucleotide sequence ID" value="NZ_JBHLTG010000006.1"/>
</dbReference>
<comment type="similarity">
    <text evidence="2 9">Belongs to the MgtC/SapB family.</text>
</comment>
<dbReference type="PANTHER" id="PTHR33778:SF3">
    <property type="entry name" value="PROTEIN MGTC"/>
    <property type="match status" value="1"/>
</dbReference>
<protein>
    <recommendedName>
        <fullName evidence="3 9">Protein MgtC</fullName>
    </recommendedName>
</protein>
<dbReference type="PRINTS" id="PR01837">
    <property type="entry name" value="MGTCSAPBPROT"/>
</dbReference>
<evidence type="ECO:0000256" key="7">
    <source>
        <dbReference type="ARBA" id="ARBA00023136"/>
    </source>
</evidence>
<evidence type="ECO:0000256" key="8">
    <source>
        <dbReference type="ARBA" id="ARBA00025369"/>
    </source>
</evidence>
<name>A0ABV6RVE0_9GAMM</name>
<evidence type="ECO:0000313" key="13">
    <source>
        <dbReference type="Proteomes" id="UP001589896"/>
    </source>
</evidence>
<evidence type="ECO:0000256" key="9">
    <source>
        <dbReference type="RuleBase" id="RU365041"/>
    </source>
</evidence>
<sequence>MSDLPAVLDLALRITAAIVFGAAIGLERQWRLRTAGIRTNALVSVGAALFVIVGAVGWTGPGADPTRVAAQVVSGIGFLGAGVILRDGLNIRGLTTAATLWCAAAVGSLAGAGMYLIALIGTVAIVATNTLLRPLSRMVNRRTAVPEEPEPDDQEDQDQVNDYSLEFVTTEKSETRIRALILEALSGPEFHLRGVDSAPMKESRRKIIATVSAPASLDRAALDRLLRSIGMDPKVTSSRWWVAEPDE</sequence>
<keyword evidence="13" id="KW-1185">Reference proteome</keyword>
<proteinExistence type="inferred from homology"/>
<keyword evidence="9" id="KW-0997">Cell inner membrane</keyword>
<reference evidence="12 13" key="1">
    <citation type="submission" date="2024-09" db="EMBL/GenBank/DDBJ databases">
        <authorList>
            <person name="Sun Q."/>
            <person name="Mori K."/>
        </authorList>
    </citation>
    <scope>NUCLEOTIDE SEQUENCE [LARGE SCALE GENOMIC DNA]</scope>
    <source>
        <strain evidence="12 13">KCTC 23076</strain>
    </source>
</reference>
<keyword evidence="7 9" id="KW-0472">Membrane</keyword>
<evidence type="ECO:0000256" key="2">
    <source>
        <dbReference type="ARBA" id="ARBA00009298"/>
    </source>
</evidence>
<feature type="transmembrane region" description="Helical" evidence="9">
    <location>
        <begin position="115"/>
        <end position="132"/>
    </location>
</feature>
<dbReference type="InterPro" id="IPR049177">
    <property type="entry name" value="MgtC_SapB_SrpB_YhiD_N"/>
</dbReference>
<comment type="subcellular location">
    <subcellularLocation>
        <location evidence="9">Cell inner membrane</location>
        <topology evidence="9">Multi-pass membrane protein</topology>
    </subcellularLocation>
    <subcellularLocation>
        <location evidence="1">Cell membrane</location>
        <topology evidence="1">Multi-pass membrane protein</topology>
    </subcellularLocation>
</comment>
<keyword evidence="4" id="KW-1003">Cell membrane</keyword>
<comment type="function">
    <text evidence="8">Virulence factor required for growth in low Mg(2+) medium and for intramacrophage survival. May be involved in regulating membrane potential by activating Na(+)/K(+)-ATPase.</text>
</comment>
<organism evidence="12 13">
    <name type="scientific">Lysobacter korlensis</name>
    <dbReference type="NCBI Taxonomy" id="553636"/>
    <lineage>
        <taxon>Bacteria</taxon>
        <taxon>Pseudomonadati</taxon>
        <taxon>Pseudomonadota</taxon>
        <taxon>Gammaproteobacteria</taxon>
        <taxon>Lysobacterales</taxon>
        <taxon>Lysobacteraceae</taxon>
        <taxon>Lysobacter</taxon>
    </lineage>
</organism>
<keyword evidence="6 9" id="KW-1133">Transmembrane helix</keyword>
<dbReference type="PANTHER" id="PTHR33778">
    <property type="entry name" value="PROTEIN MGTC"/>
    <property type="match status" value="1"/>
</dbReference>
<dbReference type="EMBL" id="JBHLTG010000006">
    <property type="protein sequence ID" value="MFC0680947.1"/>
    <property type="molecule type" value="Genomic_DNA"/>
</dbReference>
<evidence type="ECO:0000256" key="5">
    <source>
        <dbReference type="ARBA" id="ARBA00022692"/>
    </source>
</evidence>
<dbReference type="Pfam" id="PF02308">
    <property type="entry name" value="MgtC"/>
    <property type="match status" value="1"/>
</dbReference>
<feature type="transmembrane region" description="Helical" evidence="9">
    <location>
        <begin position="6"/>
        <end position="25"/>
    </location>
</feature>